<dbReference type="CDD" id="cd03884">
    <property type="entry name" value="M20_bAS"/>
    <property type="match status" value="1"/>
</dbReference>
<dbReference type="InterPro" id="IPR011650">
    <property type="entry name" value="Peptidase_M20_dimer"/>
</dbReference>
<dbReference type="Pfam" id="PF07687">
    <property type="entry name" value="M20_dimer"/>
    <property type="match status" value="1"/>
</dbReference>
<accession>A0A346PK95</accession>
<dbReference type="PANTHER" id="PTHR32494">
    <property type="entry name" value="ALLANTOATE DEIMINASE-RELATED"/>
    <property type="match status" value="1"/>
</dbReference>
<dbReference type="OrthoDB" id="35906at2157"/>
<evidence type="ECO:0000313" key="4">
    <source>
        <dbReference type="Proteomes" id="UP000258613"/>
    </source>
</evidence>
<name>A0A346PK95_9EURY</name>
<keyword evidence="3" id="KW-0614">Plasmid</keyword>
<dbReference type="Proteomes" id="UP000258613">
    <property type="component" value="Plasmid pAArc-Mg-01"/>
</dbReference>
<reference evidence="3 4" key="1">
    <citation type="submission" date="2018-02" db="EMBL/GenBank/DDBJ databases">
        <title>Phenotypic and genomic properties of facultatively anaerobic sulfur-reducing natronoarchaea from hypersaline soda lakes.</title>
        <authorList>
            <person name="Sorokin D.Y."/>
            <person name="Kublanov I.V."/>
            <person name="Roman P."/>
            <person name="Sinninghe Damste J.S."/>
            <person name="Golyshin P.N."/>
            <person name="Rojo D."/>
            <person name="Ciordia S."/>
            <person name="Mena M.D.C."/>
            <person name="Ferrer M."/>
            <person name="Messina E."/>
            <person name="Smedile F."/>
            <person name="La Spada G."/>
            <person name="La Cono V."/>
            <person name="Yakimov M.M."/>
        </authorList>
    </citation>
    <scope>NUCLEOTIDE SEQUENCE [LARGE SCALE GENOMIC DNA]</scope>
    <source>
        <strain evidence="3 4">AArc-Mg</strain>
        <plasmid evidence="4">paarc-mg-01</plasmid>
    </source>
</reference>
<sequence length="415" mass="43537">MRVSEERLRSSIRRNAEYGQIVSDDGNGRTVLTGSEANRNARDELVSQLRSVGLEVSIDAVGNIVGRWYPPGCDPDTKPVASGSHLDSVPEGGIFDGPLGVYAALEAVRSLKEQGVELSRPIDVVCFTEEEGQRFSNGLLGSSVAAGMISVAEAHALEDESGTRFDDALEEIGYLGTGQVNAADWDSWLELHIEQGTTLQSKNAAAGIVTAITGITHCYLEIEGEADHAGSTPMSERTDAMTAASEIILELEDAANDIVSDESASAVATVGSVSATPNATNVIPGSVSLGVDIRDIEGASIATLVEALSRAARSVERERGVEVSIARPYDVPPAPMAERCKAALTAAGREVGLETIHMHSGAAHDTMQVASVTDAGLLFAPSRDGISHNPREWTDWSDCADATAILTAALATLAE</sequence>
<dbReference type="InterPro" id="IPR036264">
    <property type="entry name" value="Bact_exopeptidase_dim_dom"/>
</dbReference>
<dbReference type="GO" id="GO:0016813">
    <property type="term" value="F:hydrolase activity, acting on carbon-nitrogen (but not peptide) bonds, in linear amidines"/>
    <property type="evidence" value="ECO:0007669"/>
    <property type="project" value="InterPro"/>
</dbReference>
<dbReference type="Gene3D" id="3.40.630.10">
    <property type="entry name" value="Zn peptidases"/>
    <property type="match status" value="1"/>
</dbReference>
<dbReference type="InterPro" id="IPR010158">
    <property type="entry name" value="Amidase_Cbmase"/>
</dbReference>
<evidence type="ECO:0000313" key="3">
    <source>
        <dbReference type="EMBL" id="AXR79940.1"/>
    </source>
</evidence>
<evidence type="ECO:0000256" key="1">
    <source>
        <dbReference type="ARBA" id="ARBA00022801"/>
    </source>
</evidence>
<dbReference type="AlphaFoldDB" id="A0A346PK95"/>
<dbReference type="EMBL" id="CP027032">
    <property type="protein sequence ID" value="AXR79940.1"/>
    <property type="molecule type" value="Genomic_DNA"/>
</dbReference>
<evidence type="ECO:0000259" key="2">
    <source>
        <dbReference type="Pfam" id="PF07687"/>
    </source>
</evidence>
<dbReference type="SUPFAM" id="SSF53187">
    <property type="entry name" value="Zn-dependent exopeptidases"/>
    <property type="match status" value="1"/>
</dbReference>
<gene>
    <name evidence="3" type="ORF">AArcMg_4115</name>
</gene>
<organism evidence="3 4">
    <name type="scientific">Natrarchaeobaculum sulfurireducens</name>
    <dbReference type="NCBI Taxonomy" id="2044521"/>
    <lineage>
        <taxon>Archaea</taxon>
        <taxon>Methanobacteriati</taxon>
        <taxon>Methanobacteriota</taxon>
        <taxon>Stenosarchaea group</taxon>
        <taxon>Halobacteria</taxon>
        <taxon>Halobacteriales</taxon>
        <taxon>Natrialbaceae</taxon>
        <taxon>Natrarchaeobaculum</taxon>
    </lineage>
</organism>
<dbReference type="KEGG" id="nag:AArcMg_4115"/>
<dbReference type="NCBIfam" id="TIGR01879">
    <property type="entry name" value="hydantase"/>
    <property type="match status" value="1"/>
</dbReference>
<dbReference type="RefSeq" id="WP_117366853.1">
    <property type="nucleotide sequence ID" value="NZ_CP027032.1"/>
</dbReference>
<feature type="domain" description="Peptidase M20 dimerisation" evidence="2">
    <location>
        <begin position="212"/>
        <end position="315"/>
    </location>
</feature>
<geneLocation type="plasmid" evidence="4">
    <name>paarc-mg-01</name>
</geneLocation>
<dbReference type="GeneID" id="37640398"/>
<dbReference type="PANTHER" id="PTHR32494:SF5">
    <property type="entry name" value="ALLANTOATE AMIDOHYDROLASE"/>
    <property type="match status" value="1"/>
</dbReference>
<keyword evidence="4" id="KW-1185">Reference proteome</keyword>
<dbReference type="Pfam" id="PF01546">
    <property type="entry name" value="Peptidase_M20"/>
    <property type="match status" value="1"/>
</dbReference>
<dbReference type="SUPFAM" id="SSF55031">
    <property type="entry name" value="Bacterial exopeptidase dimerisation domain"/>
    <property type="match status" value="1"/>
</dbReference>
<protein>
    <submittedName>
        <fullName evidence="3">Acetylornithine deacetylase/Succinyl-diaminopimelate desuccinylase</fullName>
    </submittedName>
</protein>
<dbReference type="PIRSF" id="PIRSF001235">
    <property type="entry name" value="Amidase_carbamoylase"/>
    <property type="match status" value="1"/>
</dbReference>
<dbReference type="NCBIfam" id="NF006771">
    <property type="entry name" value="PRK09290.1-5"/>
    <property type="match status" value="1"/>
</dbReference>
<keyword evidence="1" id="KW-0378">Hydrolase</keyword>
<proteinExistence type="predicted"/>
<dbReference type="Gene3D" id="3.30.70.360">
    <property type="match status" value="1"/>
</dbReference>
<dbReference type="InterPro" id="IPR002933">
    <property type="entry name" value="Peptidase_M20"/>
</dbReference>